<gene>
    <name evidence="11" type="ORF">JN11_00963</name>
</gene>
<dbReference type="Proteomes" id="UP000317010">
    <property type="component" value="Unassembled WGS sequence"/>
</dbReference>
<dbReference type="Pfam" id="PF00893">
    <property type="entry name" value="Multi_Drug_Res"/>
    <property type="match status" value="1"/>
</dbReference>
<organism evidence="11 12">
    <name type="scientific">Mucilaginibacter frigoritolerans</name>
    <dbReference type="NCBI Taxonomy" id="652788"/>
    <lineage>
        <taxon>Bacteria</taxon>
        <taxon>Pseudomonadati</taxon>
        <taxon>Bacteroidota</taxon>
        <taxon>Sphingobacteriia</taxon>
        <taxon>Sphingobacteriales</taxon>
        <taxon>Sphingobacteriaceae</taxon>
        <taxon>Mucilaginibacter</taxon>
    </lineage>
</organism>
<dbReference type="RefSeq" id="WP_211360648.1">
    <property type="nucleotide sequence ID" value="NZ_VLLI01000002.1"/>
</dbReference>
<keyword evidence="3" id="KW-1003">Cell membrane</keyword>
<keyword evidence="5 10" id="KW-1133">Transmembrane helix</keyword>
<evidence type="ECO:0000256" key="10">
    <source>
        <dbReference type="SAM" id="Phobius"/>
    </source>
</evidence>
<evidence type="ECO:0000256" key="9">
    <source>
        <dbReference type="RuleBase" id="RU003942"/>
    </source>
</evidence>
<dbReference type="PANTHER" id="PTHR30561:SF0">
    <property type="entry name" value="GUANIDINIUM EXPORTER"/>
    <property type="match status" value="1"/>
</dbReference>
<sequence>MAWLFLVLAATCETAWTFCLKFMKFSDLKTIRFVNFYKWDGGLQILIPFIGYILFGIANIYLFSLAIKQIPTATAFAVWTASTLIFIKLAELAFYQQRISLPEVFFMLLIMVGILGLKIYATQPK</sequence>
<comment type="caution">
    <text evidence="11">The sequence shown here is derived from an EMBL/GenBank/DDBJ whole genome shotgun (WGS) entry which is preliminary data.</text>
</comment>
<dbReference type="SUPFAM" id="SSF103481">
    <property type="entry name" value="Multidrug resistance efflux transporter EmrE"/>
    <property type="match status" value="1"/>
</dbReference>
<keyword evidence="12" id="KW-1185">Reference proteome</keyword>
<dbReference type="InterPro" id="IPR045324">
    <property type="entry name" value="Small_multidrug_res"/>
</dbReference>
<feature type="transmembrane region" description="Helical" evidence="10">
    <location>
        <begin position="41"/>
        <end position="63"/>
    </location>
</feature>
<protein>
    <recommendedName>
        <fullName evidence="8">Guanidinium exporter</fullName>
    </recommendedName>
</protein>
<feature type="transmembrane region" description="Helical" evidence="10">
    <location>
        <begin position="101"/>
        <end position="121"/>
    </location>
</feature>
<feature type="transmembrane region" description="Helical" evidence="10">
    <location>
        <begin position="75"/>
        <end position="95"/>
    </location>
</feature>
<dbReference type="GO" id="GO:0005886">
    <property type="term" value="C:plasma membrane"/>
    <property type="evidence" value="ECO:0007669"/>
    <property type="project" value="UniProtKB-SubCell"/>
</dbReference>
<dbReference type="PANTHER" id="PTHR30561">
    <property type="entry name" value="SMR FAMILY PROTON-DEPENDENT DRUG EFFLUX TRANSPORTER SUGE"/>
    <property type="match status" value="1"/>
</dbReference>
<keyword evidence="6 10" id="KW-0472">Membrane</keyword>
<evidence type="ECO:0000256" key="2">
    <source>
        <dbReference type="ARBA" id="ARBA00022448"/>
    </source>
</evidence>
<evidence type="ECO:0000313" key="12">
    <source>
        <dbReference type="Proteomes" id="UP000317010"/>
    </source>
</evidence>
<evidence type="ECO:0000256" key="6">
    <source>
        <dbReference type="ARBA" id="ARBA00023136"/>
    </source>
</evidence>
<evidence type="ECO:0000256" key="5">
    <source>
        <dbReference type="ARBA" id="ARBA00022989"/>
    </source>
</evidence>
<dbReference type="GO" id="GO:0022857">
    <property type="term" value="F:transmembrane transporter activity"/>
    <property type="evidence" value="ECO:0007669"/>
    <property type="project" value="InterPro"/>
</dbReference>
<evidence type="ECO:0000313" key="11">
    <source>
        <dbReference type="EMBL" id="TWJ03420.1"/>
    </source>
</evidence>
<evidence type="ECO:0000256" key="7">
    <source>
        <dbReference type="ARBA" id="ARBA00038151"/>
    </source>
</evidence>
<keyword evidence="2" id="KW-0813">Transport</keyword>
<evidence type="ECO:0000256" key="3">
    <source>
        <dbReference type="ARBA" id="ARBA00022475"/>
    </source>
</evidence>
<evidence type="ECO:0000256" key="1">
    <source>
        <dbReference type="ARBA" id="ARBA00004651"/>
    </source>
</evidence>
<proteinExistence type="inferred from homology"/>
<accession>A0A562UC66</accession>
<comment type="subcellular location">
    <subcellularLocation>
        <location evidence="1 9">Cell membrane</location>
        <topology evidence="1 9">Multi-pass membrane protein</topology>
    </subcellularLocation>
</comment>
<keyword evidence="4 9" id="KW-0812">Transmembrane</keyword>
<dbReference type="EMBL" id="VLLI01000002">
    <property type="protein sequence ID" value="TWJ03420.1"/>
    <property type="molecule type" value="Genomic_DNA"/>
</dbReference>
<comment type="similarity">
    <text evidence="7">Belongs to the drug/metabolite transporter (DMT) superfamily. Small multidrug resistance (SMR) (TC 2.A.7.1) family. Gdx/SugE subfamily.</text>
</comment>
<name>A0A562UC66_9SPHI</name>
<dbReference type="Gene3D" id="1.10.3730.20">
    <property type="match status" value="1"/>
</dbReference>
<dbReference type="AlphaFoldDB" id="A0A562UC66"/>
<dbReference type="InterPro" id="IPR037185">
    <property type="entry name" value="EmrE-like"/>
</dbReference>
<dbReference type="InterPro" id="IPR000390">
    <property type="entry name" value="Small_drug/metabolite_transptr"/>
</dbReference>
<evidence type="ECO:0000256" key="4">
    <source>
        <dbReference type="ARBA" id="ARBA00022692"/>
    </source>
</evidence>
<reference evidence="11 12" key="1">
    <citation type="submission" date="2019-07" db="EMBL/GenBank/DDBJ databases">
        <title>Genomic Encyclopedia of Archaeal and Bacterial Type Strains, Phase II (KMG-II): from individual species to whole genera.</title>
        <authorList>
            <person name="Goeker M."/>
        </authorList>
    </citation>
    <scope>NUCLEOTIDE SEQUENCE [LARGE SCALE GENOMIC DNA]</scope>
    <source>
        <strain evidence="11 12">ATCC BAA-1854</strain>
    </source>
</reference>
<evidence type="ECO:0000256" key="8">
    <source>
        <dbReference type="ARBA" id="ARBA00039168"/>
    </source>
</evidence>